<evidence type="ECO:0000256" key="2">
    <source>
        <dbReference type="ARBA" id="ARBA00011955"/>
    </source>
</evidence>
<dbReference type="PANTHER" id="PTHR30040:SF2">
    <property type="entry name" value="FAD:PROTEIN FMN TRANSFERASE"/>
    <property type="match status" value="1"/>
</dbReference>
<gene>
    <name evidence="12" type="ORF">M0L44_05265</name>
</gene>
<proteinExistence type="inferred from homology"/>
<evidence type="ECO:0000313" key="12">
    <source>
        <dbReference type="EMBL" id="MCO5976135.1"/>
    </source>
</evidence>
<organism evidence="12 13">
    <name type="scientific">Ideonella oryzae</name>
    <dbReference type="NCBI Taxonomy" id="2937441"/>
    <lineage>
        <taxon>Bacteria</taxon>
        <taxon>Pseudomonadati</taxon>
        <taxon>Pseudomonadota</taxon>
        <taxon>Betaproteobacteria</taxon>
        <taxon>Burkholderiales</taxon>
        <taxon>Sphaerotilaceae</taxon>
        <taxon>Ideonella</taxon>
    </lineage>
</organism>
<keyword evidence="8 11" id="KW-0460">Magnesium</keyword>
<keyword evidence="7 11" id="KW-0274">FAD</keyword>
<comment type="catalytic activity">
    <reaction evidence="10 11">
        <text>L-threonyl-[protein] + FAD = FMN-L-threonyl-[protein] + AMP + H(+)</text>
        <dbReference type="Rhea" id="RHEA:36847"/>
        <dbReference type="Rhea" id="RHEA-COMP:11060"/>
        <dbReference type="Rhea" id="RHEA-COMP:11061"/>
        <dbReference type="ChEBI" id="CHEBI:15378"/>
        <dbReference type="ChEBI" id="CHEBI:30013"/>
        <dbReference type="ChEBI" id="CHEBI:57692"/>
        <dbReference type="ChEBI" id="CHEBI:74257"/>
        <dbReference type="ChEBI" id="CHEBI:456215"/>
        <dbReference type="EC" id="2.7.1.180"/>
    </reaction>
</comment>
<evidence type="ECO:0000256" key="8">
    <source>
        <dbReference type="ARBA" id="ARBA00022842"/>
    </source>
</evidence>
<keyword evidence="4 11" id="KW-0285">Flavoprotein</keyword>
<dbReference type="PANTHER" id="PTHR30040">
    <property type="entry name" value="THIAMINE BIOSYNTHESIS LIPOPROTEIN APBE"/>
    <property type="match status" value="1"/>
</dbReference>
<keyword evidence="13" id="KW-1185">Reference proteome</keyword>
<evidence type="ECO:0000256" key="7">
    <source>
        <dbReference type="ARBA" id="ARBA00022827"/>
    </source>
</evidence>
<dbReference type="Gene3D" id="3.10.520.10">
    <property type="entry name" value="ApbE-like domains"/>
    <property type="match status" value="1"/>
</dbReference>
<keyword evidence="5 11" id="KW-0808">Transferase</keyword>
<keyword evidence="6 11" id="KW-0479">Metal-binding</keyword>
<evidence type="ECO:0000256" key="9">
    <source>
        <dbReference type="ARBA" id="ARBA00031306"/>
    </source>
</evidence>
<dbReference type="RefSeq" id="WP_252768618.1">
    <property type="nucleotide sequence ID" value="NZ_JAMXMC010000003.1"/>
</dbReference>
<dbReference type="InterPro" id="IPR024932">
    <property type="entry name" value="ApbE"/>
</dbReference>
<evidence type="ECO:0000256" key="5">
    <source>
        <dbReference type="ARBA" id="ARBA00022679"/>
    </source>
</evidence>
<comment type="cofactor">
    <cofactor evidence="1">
        <name>Mg(2+)</name>
        <dbReference type="ChEBI" id="CHEBI:18420"/>
    </cofactor>
</comment>
<evidence type="ECO:0000256" key="6">
    <source>
        <dbReference type="ARBA" id="ARBA00022723"/>
    </source>
</evidence>
<name>A0ABT1BIU3_9BURK</name>
<evidence type="ECO:0000256" key="10">
    <source>
        <dbReference type="ARBA" id="ARBA00048540"/>
    </source>
</evidence>
<evidence type="ECO:0000256" key="11">
    <source>
        <dbReference type="PIRNR" id="PIRNR006268"/>
    </source>
</evidence>
<dbReference type="PIRSF" id="PIRSF006268">
    <property type="entry name" value="ApbE"/>
    <property type="match status" value="1"/>
</dbReference>
<protein>
    <recommendedName>
        <fullName evidence="3 11">FAD:protein FMN transferase</fullName>
        <ecNumber evidence="2 11">2.7.1.180</ecNumber>
    </recommendedName>
    <alternativeName>
        <fullName evidence="9 11">Flavin transferase</fullName>
    </alternativeName>
</protein>
<dbReference type="Pfam" id="PF02424">
    <property type="entry name" value="ApbE"/>
    <property type="match status" value="1"/>
</dbReference>
<sequence>MTLLAWLPAAFRRTPAPATPAGPAWFRREEAIMGTAITAELWADSPAQAEQALGLVMDEMHRIDRCMSPHRADSELSRINREAALHPVPLSPEMARLIDRALTFSALSEGAFDISFAAVGQHYDYRTGQAPDAATLAQARAAIGWRGLLLDRAAGTLRFARPGMRIDLGGFAKGHAVDNAMALLRAQGIRHAMVSAGGDSHVLGDRRGRPWSVAIRDPRREGGVVAVLPLEDVSISTSGDYERFFERDGVRHHHLLDPRTGESARGVRSVTILAPDGLTCEALSKMVFVLGPARGLALIHTLPDVDAVVIDAEGAMHVSQGLAQPLAEGAAAVAAPSRGDHTP</sequence>
<evidence type="ECO:0000256" key="3">
    <source>
        <dbReference type="ARBA" id="ARBA00016337"/>
    </source>
</evidence>
<comment type="similarity">
    <text evidence="11">Belongs to the ApbE family.</text>
</comment>
<dbReference type="EC" id="2.7.1.180" evidence="2 11"/>
<dbReference type="GO" id="GO:0016740">
    <property type="term" value="F:transferase activity"/>
    <property type="evidence" value="ECO:0007669"/>
    <property type="project" value="UniProtKB-KW"/>
</dbReference>
<evidence type="ECO:0000256" key="1">
    <source>
        <dbReference type="ARBA" id="ARBA00001946"/>
    </source>
</evidence>
<dbReference type="InterPro" id="IPR003374">
    <property type="entry name" value="ApbE-like_sf"/>
</dbReference>
<dbReference type="SUPFAM" id="SSF143631">
    <property type="entry name" value="ApbE-like"/>
    <property type="match status" value="1"/>
</dbReference>
<dbReference type="EMBL" id="JAMXMC010000003">
    <property type="protein sequence ID" value="MCO5976135.1"/>
    <property type="molecule type" value="Genomic_DNA"/>
</dbReference>
<reference evidence="12 13" key="1">
    <citation type="submission" date="2022-06" db="EMBL/GenBank/DDBJ databases">
        <title>Ideonella sp. NS12-5 Genome sequencing and assembly.</title>
        <authorList>
            <person name="Jung Y."/>
        </authorList>
    </citation>
    <scope>NUCLEOTIDE SEQUENCE [LARGE SCALE GENOMIC DNA]</scope>
    <source>
        <strain evidence="12 13">NS12-5</strain>
    </source>
</reference>
<comment type="caution">
    <text evidence="12">The sequence shown here is derived from an EMBL/GenBank/DDBJ whole genome shotgun (WGS) entry which is preliminary data.</text>
</comment>
<accession>A0ABT1BIU3</accession>
<evidence type="ECO:0000256" key="4">
    <source>
        <dbReference type="ARBA" id="ARBA00022630"/>
    </source>
</evidence>
<dbReference type="Proteomes" id="UP001204851">
    <property type="component" value="Unassembled WGS sequence"/>
</dbReference>
<evidence type="ECO:0000313" key="13">
    <source>
        <dbReference type="Proteomes" id="UP001204851"/>
    </source>
</evidence>